<protein>
    <submittedName>
        <fullName evidence="3">ShTK domain protein</fullName>
    </submittedName>
</protein>
<proteinExistence type="predicted"/>
<feature type="region of interest" description="Disordered" evidence="1">
    <location>
        <begin position="1"/>
        <end position="20"/>
    </location>
</feature>
<feature type="domain" description="ShKT" evidence="2">
    <location>
        <begin position="50"/>
        <end position="82"/>
    </location>
</feature>
<reference evidence="4" key="1">
    <citation type="journal article" date="2014" name="Nat. Genet.">
        <title>Genome of the human hookworm Necator americanus.</title>
        <authorList>
            <person name="Tang Y.T."/>
            <person name="Gao X."/>
            <person name="Rosa B.A."/>
            <person name="Abubucker S."/>
            <person name="Hallsworth-Pepin K."/>
            <person name="Martin J."/>
            <person name="Tyagi R."/>
            <person name="Heizer E."/>
            <person name="Zhang X."/>
            <person name="Bhonagiri-Palsikar V."/>
            <person name="Minx P."/>
            <person name="Warren W.C."/>
            <person name="Wang Q."/>
            <person name="Zhan B."/>
            <person name="Hotez P.J."/>
            <person name="Sternberg P.W."/>
            <person name="Dougall A."/>
            <person name="Gaze S.T."/>
            <person name="Mulvenna J."/>
            <person name="Sotillo J."/>
            <person name="Ranganathan S."/>
            <person name="Rabelo E.M."/>
            <person name="Wilson R.K."/>
            <person name="Felgner P.L."/>
            <person name="Bethony J."/>
            <person name="Hawdon J.M."/>
            <person name="Gasser R.B."/>
            <person name="Loukas A."/>
            <person name="Mitreva M."/>
        </authorList>
    </citation>
    <scope>NUCLEOTIDE SEQUENCE [LARGE SCALE GENOMIC DNA]</scope>
</reference>
<dbReference type="KEGG" id="nai:NECAME_03620"/>
<dbReference type="AlphaFoldDB" id="W2T4G2"/>
<keyword evidence="4" id="KW-1185">Reference proteome</keyword>
<gene>
    <name evidence="3" type="ORF">NECAME_03620</name>
</gene>
<dbReference type="SMART" id="SM00254">
    <property type="entry name" value="ShKT"/>
    <property type="match status" value="1"/>
</dbReference>
<organism evidence="3 4">
    <name type="scientific">Necator americanus</name>
    <name type="common">Human hookworm</name>
    <dbReference type="NCBI Taxonomy" id="51031"/>
    <lineage>
        <taxon>Eukaryota</taxon>
        <taxon>Metazoa</taxon>
        <taxon>Ecdysozoa</taxon>
        <taxon>Nematoda</taxon>
        <taxon>Chromadorea</taxon>
        <taxon>Rhabditida</taxon>
        <taxon>Rhabditina</taxon>
        <taxon>Rhabditomorpha</taxon>
        <taxon>Strongyloidea</taxon>
        <taxon>Ancylostomatidae</taxon>
        <taxon>Bunostominae</taxon>
        <taxon>Necator</taxon>
    </lineage>
</organism>
<evidence type="ECO:0000313" key="4">
    <source>
        <dbReference type="Proteomes" id="UP000053676"/>
    </source>
</evidence>
<name>W2T4G2_NECAM</name>
<sequence>MRNSNNEEQDRSGKETPGIHWSGWKNYRIERVSHHLRVAALSQSDENEEECIDKSPYCNTNDCTVRPGYALEYCKKTCGDCERT</sequence>
<dbReference type="Pfam" id="PF01549">
    <property type="entry name" value="ShK"/>
    <property type="match status" value="1"/>
</dbReference>
<accession>W2T4G2</accession>
<dbReference type="Proteomes" id="UP000053676">
    <property type="component" value="Unassembled WGS sequence"/>
</dbReference>
<evidence type="ECO:0000313" key="3">
    <source>
        <dbReference type="EMBL" id="ETN75847.1"/>
    </source>
</evidence>
<evidence type="ECO:0000256" key="1">
    <source>
        <dbReference type="SAM" id="MobiDB-lite"/>
    </source>
</evidence>
<dbReference type="InterPro" id="IPR003582">
    <property type="entry name" value="ShKT_dom"/>
</dbReference>
<dbReference type="OrthoDB" id="5868374at2759"/>
<dbReference type="EMBL" id="KI660267">
    <property type="protein sequence ID" value="ETN75847.1"/>
    <property type="molecule type" value="Genomic_DNA"/>
</dbReference>
<evidence type="ECO:0000259" key="2">
    <source>
        <dbReference type="SMART" id="SM00254"/>
    </source>
</evidence>